<keyword evidence="1" id="KW-0812">Transmembrane</keyword>
<protein>
    <recommendedName>
        <fullName evidence="2">CAAX prenyl protease 2/Lysostaphin resistance protein A-like domain-containing protein</fullName>
    </recommendedName>
</protein>
<feature type="transmembrane region" description="Helical" evidence="1">
    <location>
        <begin position="46"/>
        <end position="69"/>
    </location>
</feature>
<feature type="transmembrane region" description="Helical" evidence="1">
    <location>
        <begin position="134"/>
        <end position="158"/>
    </location>
</feature>
<dbReference type="OrthoDB" id="5187460at2"/>
<keyword evidence="4" id="KW-1185">Reference proteome</keyword>
<dbReference type="GO" id="GO:0004175">
    <property type="term" value="F:endopeptidase activity"/>
    <property type="evidence" value="ECO:0007669"/>
    <property type="project" value="UniProtKB-ARBA"/>
</dbReference>
<dbReference type="GO" id="GO:0080120">
    <property type="term" value="P:CAAX-box protein maturation"/>
    <property type="evidence" value="ECO:0007669"/>
    <property type="project" value="UniProtKB-ARBA"/>
</dbReference>
<sequence length="232" mass="24791">MGAQIVGLIAAGAALVQIALMGFIGYPLARRRPGGMAAFRRSGFMWWLIVLLLVSALGLATVPNVYSWFYPSQHGPVLGRLALGAGAAFVVCLLVELAAERIFFGARDSEQRMAANAKYEGALPLWARSGGAQYALLALVAVLEEFVFRSVALGALLYEWDLPKGIAAGIVAIVFGFSHWYYGFRQITIKLIVGSILVWGALTGGWVASAIAHVALNVSLTAISVRRARKVA</sequence>
<dbReference type="AlphaFoldDB" id="A0A1Q5Q0F7"/>
<evidence type="ECO:0000313" key="3">
    <source>
        <dbReference type="EMBL" id="OKL53162.1"/>
    </source>
</evidence>
<keyword evidence="1" id="KW-1133">Transmembrane helix</keyword>
<evidence type="ECO:0000313" key="4">
    <source>
        <dbReference type="Proteomes" id="UP000185628"/>
    </source>
</evidence>
<organism evidence="3 4">
    <name type="scientific">Bowdeniella nasicola</name>
    <dbReference type="NCBI Taxonomy" id="208480"/>
    <lineage>
        <taxon>Bacteria</taxon>
        <taxon>Bacillati</taxon>
        <taxon>Actinomycetota</taxon>
        <taxon>Actinomycetes</taxon>
        <taxon>Actinomycetales</taxon>
        <taxon>Actinomycetaceae</taxon>
        <taxon>Bowdeniella</taxon>
    </lineage>
</organism>
<dbReference type="EMBL" id="MQVR01000082">
    <property type="protein sequence ID" value="OKL53162.1"/>
    <property type="molecule type" value="Genomic_DNA"/>
</dbReference>
<dbReference type="Proteomes" id="UP000185628">
    <property type="component" value="Unassembled WGS sequence"/>
</dbReference>
<accession>A0A1Q5Q0F7</accession>
<feature type="transmembrane region" description="Helical" evidence="1">
    <location>
        <begin position="81"/>
        <end position="104"/>
    </location>
</feature>
<evidence type="ECO:0000259" key="2">
    <source>
        <dbReference type="Pfam" id="PF02517"/>
    </source>
</evidence>
<feature type="transmembrane region" description="Helical" evidence="1">
    <location>
        <begin position="196"/>
        <end position="216"/>
    </location>
</feature>
<gene>
    <name evidence="3" type="ORF">BSZ39_10980</name>
</gene>
<feature type="domain" description="CAAX prenyl protease 2/Lysostaphin resistance protein A-like" evidence="2">
    <location>
        <begin position="136"/>
        <end position="218"/>
    </location>
</feature>
<reference evidence="4" key="1">
    <citation type="submission" date="2016-12" db="EMBL/GenBank/DDBJ databases">
        <authorList>
            <person name="Meng X."/>
        </authorList>
    </citation>
    <scope>NUCLEOTIDE SEQUENCE [LARGE SCALE GENOMIC DNA]</scope>
    <source>
        <strain evidence="4">DSM 19116</strain>
    </source>
</reference>
<comment type="caution">
    <text evidence="3">The sequence shown here is derived from an EMBL/GenBank/DDBJ whole genome shotgun (WGS) entry which is preliminary data.</text>
</comment>
<proteinExistence type="predicted"/>
<evidence type="ECO:0000256" key="1">
    <source>
        <dbReference type="SAM" id="Phobius"/>
    </source>
</evidence>
<dbReference type="InterPro" id="IPR003675">
    <property type="entry name" value="Rce1/LyrA-like_dom"/>
</dbReference>
<dbReference type="Pfam" id="PF02517">
    <property type="entry name" value="Rce1-like"/>
    <property type="match status" value="1"/>
</dbReference>
<keyword evidence="1" id="KW-0472">Membrane</keyword>
<name>A0A1Q5Q0F7_9ACTO</name>
<feature type="transmembrane region" description="Helical" evidence="1">
    <location>
        <begin position="164"/>
        <end position="184"/>
    </location>
</feature>
<feature type="transmembrane region" description="Helical" evidence="1">
    <location>
        <begin position="6"/>
        <end position="26"/>
    </location>
</feature>
<dbReference type="RefSeq" id="WP_073717376.1">
    <property type="nucleotide sequence ID" value="NZ_MQVR01000082.1"/>
</dbReference>